<proteinExistence type="predicted"/>
<organism evidence="1 2">
    <name type="scientific">Hydrogenimonas cancrithermarum</name>
    <dbReference type="NCBI Taxonomy" id="2993563"/>
    <lineage>
        <taxon>Bacteria</taxon>
        <taxon>Pseudomonadati</taxon>
        <taxon>Campylobacterota</taxon>
        <taxon>Epsilonproteobacteria</taxon>
        <taxon>Campylobacterales</taxon>
        <taxon>Hydrogenimonadaceae</taxon>
        <taxon>Hydrogenimonas</taxon>
    </lineage>
</organism>
<gene>
    <name evidence="1" type="ORF">HCR_02100</name>
</gene>
<evidence type="ECO:0000313" key="1">
    <source>
        <dbReference type="EMBL" id="BDY11898.1"/>
    </source>
</evidence>
<evidence type="ECO:0000313" key="2">
    <source>
        <dbReference type="Proteomes" id="UP001321445"/>
    </source>
</evidence>
<name>A0ABM8FI23_9BACT</name>
<keyword evidence="2" id="KW-1185">Reference proteome</keyword>
<dbReference type="EMBL" id="AP027370">
    <property type="protein sequence ID" value="BDY11898.1"/>
    <property type="molecule type" value="Genomic_DNA"/>
</dbReference>
<dbReference type="Proteomes" id="UP001321445">
    <property type="component" value="Chromosome"/>
</dbReference>
<protein>
    <submittedName>
        <fullName evidence="1">Uncharacterized protein</fullName>
    </submittedName>
</protein>
<reference evidence="1 2" key="1">
    <citation type="submission" date="2023-03" db="EMBL/GenBank/DDBJ databases">
        <title>Description of Hydrogenimonas sp. ISO32.</title>
        <authorList>
            <person name="Mino S."/>
            <person name="Fukazawa S."/>
            <person name="Sawabe T."/>
        </authorList>
    </citation>
    <scope>NUCLEOTIDE SEQUENCE [LARGE SCALE GENOMIC DNA]</scope>
    <source>
        <strain evidence="1 2">ISO32</strain>
    </source>
</reference>
<accession>A0ABM8FI23</accession>
<sequence length="201" mass="22793">MSFPTKRAENKNFTITLAHESSNMNIAFSTTINICEDMYGPDMCNTEKMLKEFSLSPRSLFLVCEYKKQYFGHCFFICLKTEAYHKIMTFQMDYLDISTTDLALDGEDGSYLSVSLFAMNEKALALMFIRFYAYLILNQKTITHIGALVSEEDAVEIATNFGLKKVAKEDDLIAYSGTIKDVLLTEQIIKILFSPNDAPEG</sequence>